<dbReference type="RefSeq" id="WP_184324265.1">
    <property type="nucleotide sequence ID" value="NZ_JACHLZ010000001.1"/>
</dbReference>
<evidence type="ECO:0000313" key="2">
    <source>
        <dbReference type="Proteomes" id="UP000588158"/>
    </source>
</evidence>
<evidence type="ECO:0000313" key="1">
    <source>
        <dbReference type="EMBL" id="MBB5830683.1"/>
    </source>
</evidence>
<protein>
    <submittedName>
        <fullName evidence="1">Uncharacterized protein</fullName>
    </submittedName>
</protein>
<reference evidence="1 2" key="1">
    <citation type="submission" date="2020-08" db="EMBL/GenBank/DDBJ databases">
        <title>Sequencing the genomes of 1000 actinobacteria strains.</title>
        <authorList>
            <person name="Klenk H.-P."/>
        </authorList>
    </citation>
    <scope>NUCLEOTIDE SEQUENCE [LARGE SCALE GENOMIC DNA]</scope>
    <source>
        <strain evidence="1 2">DSM 28796</strain>
    </source>
</reference>
<accession>A0A841A9R0</accession>
<name>A0A841A9R0_9MICO</name>
<proteinExistence type="predicted"/>
<dbReference type="EMBL" id="JACHLZ010000001">
    <property type="protein sequence ID" value="MBB5830683.1"/>
    <property type="molecule type" value="Genomic_DNA"/>
</dbReference>
<organism evidence="1 2">
    <name type="scientific">Brachybacterium aquaticum</name>
    <dbReference type="NCBI Taxonomy" id="1432564"/>
    <lineage>
        <taxon>Bacteria</taxon>
        <taxon>Bacillati</taxon>
        <taxon>Actinomycetota</taxon>
        <taxon>Actinomycetes</taxon>
        <taxon>Micrococcales</taxon>
        <taxon>Dermabacteraceae</taxon>
        <taxon>Brachybacterium</taxon>
    </lineage>
</organism>
<gene>
    <name evidence="1" type="ORF">HNR70_000496</name>
</gene>
<sequence length="372" mass="40160">MSDIQDTTGSSAAPTNALAAQLLAALAEPGAVDAGAGARARAPHPFHHEALPALRGRLAELGVDPHDLSRPHVIDDQDPPCATRQLSAPRPFSAAASLVVRQIESGKETSAPALGDLACVLLAGGLLEVTDLERAAELVGGHVAECFGRAIVHRLAADGELEAAARAADHPRLARMPYIGWRALGDHHARRGETDAFLSHWSGYQTQKERRWIETARPLLVGAVARDRGWQDGLDVARRPRIATRGNRDELRLAALRPLAGATPEPELAALLRTEEELVDLPAADALALRVDAVLARAEDREKGADHPALRPLLEEITALDPTASKDLMRQRDALLLRLWPVIGTETTLQETRKAMRTPSLKREMTRLADSF</sequence>
<dbReference type="Proteomes" id="UP000588158">
    <property type="component" value="Unassembled WGS sequence"/>
</dbReference>
<comment type="caution">
    <text evidence="1">The sequence shown here is derived from an EMBL/GenBank/DDBJ whole genome shotgun (WGS) entry which is preliminary data.</text>
</comment>
<keyword evidence="2" id="KW-1185">Reference proteome</keyword>
<dbReference type="AlphaFoldDB" id="A0A841A9R0"/>